<dbReference type="KEGG" id="sace:GIY23_12855"/>
<proteinExistence type="predicted"/>
<dbReference type="PANTHER" id="PTHR35007:SF3">
    <property type="entry name" value="POSSIBLE CONSERVED ALANINE RICH MEMBRANE PROTEIN"/>
    <property type="match status" value="1"/>
</dbReference>
<dbReference type="EMBL" id="CP045929">
    <property type="protein sequence ID" value="QGK70294.1"/>
    <property type="molecule type" value="Genomic_DNA"/>
</dbReference>
<dbReference type="AlphaFoldDB" id="A0A5Q3QAR6"/>
<gene>
    <name evidence="2" type="ORF">GIY23_12855</name>
</gene>
<keyword evidence="1" id="KW-0472">Membrane</keyword>
<keyword evidence="3" id="KW-1185">Reference proteome</keyword>
<evidence type="ECO:0000256" key="1">
    <source>
        <dbReference type="SAM" id="Phobius"/>
    </source>
</evidence>
<keyword evidence="1" id="KW-1133">Transmembrane helix</keyword>
<sequence length="283" mass="29703">MVTTVLAGGCGALAAIGVLLALAAHTTSRERPTRHRRRTQVVLSGRWRTVALALAAACAAWWATGWPVAGVAATAGVVWLPVLLAPSAPRESIALGEALTSWTRRVADLLASGAGGLDHALARSAATAPEPLTEPVRRLAETSRAVGAHRALTEFADDLADPWVDELVLALLLRLRTGGRGLADLLHAHATSLSAAVAARREVEADRAKPRTTVRCLVGLTLAMITGLMLFAHDFLTPFNSPSGQVALAGIFALMAASLRWMHRLASTTPACRYLGRPSEGST</sequence>
<feature type="transmembrane region" description="Helical" evidence="1">
    <location>
        <begin position="6"/>
        <end position="24"/>
    </location>
</feature>
<dbReference type="PANTHER" id="PTHR35007">
    <property type="entry name" value="INTEGRAL MEMBRANE PROTEIN-RELATED"/>
    <property type="match status" value="1"/>
</dbReference>
<organism evidence="2 3">
    <name type="scientific">Allosaccharopolyspora coralli</name>
    <dbReference type="NCBI Taxonomy" id="2665642"/>
    <lineage>
        <taxon>Bacteria</taxon>
        <taxon>Bacillati</taxon>
        <taxon>Actinomycetota</taxon>
        <taxon>Actinomycetes</taxon>
        <taxon>Pseudonocardiales</taxon>
        <taxon>Pseudonocardiaceae</taxon>
        <taxon>Allosaccharopolyspora</taxon>
    </lineage>
</organism>
<feature type="transmembrane region" description="Helical" evidence="1">
    <location>
        <begin position="45"/>
        <end position="62"/>
    </location>
</feature>
<protein>
    <submittedName>
        <fullName evidence="2">Pilus assembly protein TadB</fullName>
    </submittedName>
</protein>
<evidence type="ECO:0000313" key="3">
    <source>
        <dbReference type="Proteomes" id="UP000371041"/>
    </source>
</evidence>
<feature type="transmembrane region" description="Helical" evidence="1">
    <location>
        <begin position="214"/>
        <end position="232"/>
    </location>
</feature>
<reference evidence="3" key="1">
    <citation type="submission" date="2019-11" db="EMBL/GenBank/DDBJ databases">
        <title>The complete genome sequence of Saccharopolyspora sp. E2A.</title>
        <authorList>
            <person name="Zhang G."/>
        </authorList>
    </citation>
    <scope>NUCLEOTIDE SEQUENCE [LARGE SCALE GENOMIC DNA]</scope>
    <source>
        <strain evidence="3">E2A</strain>
    </source>
</reference>
<keyword evidence="1" id="KW-0812">Transmembrane</keyword>
<feature type="transmembrane region" description="Helical" evidence="1">
    <location>
        <begin position="68"/>
        <end position="85"/>
    </location>
</feature>
<dbReference type="Proteomes" id="UP000371041">
    <property type="component" value="Chromosome"/>
</dbReference>
<name>A0A5Q3QAR6_9PSEU</name>
<evidence type="ECO:0000313" key="2">
    <source>
        <dbReference type="EMBL" id="QGK70294.1"/>
    </source>
</evidence>
<feature type="transmembrane region" description="Helical" evidence="1">
    <location>
        <begin position="244"/>
        <end position="263"/>
    </location>
</feature>
<accession>A0A5Q3QAR6</accession>
<dbReference type="RefSeq" id="WP_154076878.1">
    <property type="nucleotide sequence ID" value="NZ_CP045929.1"/>
</dbReference>